<name>A0A2T9YJ90_9FUNG</name>
<accession>A0A2T9YJ90</accession>
<protein>
    <submittedName>
        <fullName evidence="2">Uncharacterized protein</fullName>
    </submittedName>
</protein>
<gene>
    <name evidence="2" type="ORF">BB561_003885</name>
</gene>
<dbReference type="AlphaFoldDB" id="A0A2T9YJ90"/>
<feature type="chain" id="PRO_5015725988" evidence="1">
    <location>
        <begin position="17"/>
        <end position="289"/>
    </location>
</feature>
<keyword evidence="1" id="KW-0732">Signal</keyword>
<dbReference type="EMBL" id="MBFR01000165">
    <property type="protein sequence ID" value="PVU92344.1"/>
    <property type="molecule type" value="Genomic_DNA"/>
</dbReference>
<evidence type="ECO:0000313" key="2">
    <source>
        <dbReference type="EMBL" id="PVU92344.1"/>
    </source>
</evidence>
<comment type="caution">
    <text evidence="2">The sequence shown here is derived from an EMBL/GenBank/DDBJ whole genome shotgun (WGS) entry which is preliminary data.</text>
</comment>
<feature type="signal peptide" evidence="1">
    <location>
        <begin position="1"/>
        <end position="16"/>
    </location>
</feature>
<keyword evidence="3" id="KW-1185">Reference proteome</keyword>
<proteinExistence type="predicted"/>
<organism evidence="2 3">
    <name type="scientific">Smittium simulii</name>
    <dbReference type="NCBI Taxonomy" id="133385"/>
    <lineage>
        <taxon>Eukaryota</taxon>
        <taxon>Fungi</taxon>
        <taxon>Fungi incertae sedis</taxon>
        <taxon>Zoopagomycota</taxon>
        <taxon>Kickxellomycotina</taxon>
        <taxon>Harpellomycetes</taxon>
        <taxon>Harpellales</taxon>
        <taxon>Legeriomycetaceae</taxon>
        <taxon>Smittium</taxon>
    </lineage>
</organism>
<evidence type="ECO:0000256" key="1">
    <source>
        <dbReference type="SAM" id="SignalP"/>
    </source>
</evidence>
<sequence length="289" mass="33464">MFSLVLFFIGIGVVNSKISGIEYIPVFDNNPKANETTIQHDLDFITDSANSVLIGYRTGYNATNMLDHFYKKNVDVYVEISEHSFNEPNLKYLDNLEKLMSHKTFESVKGVILRYYDEENYSNRILVDDIKSVKNRLKDVNSDIKVGINYWFNVGREYSQYPSLKTVKNAFVGKEIGKSIDFLVLDALFDFSTIDPSFFINNIYNKDLDELLKLGIKVNIATGILSKMVYHNQSINGILDELNCKKTENLDYFIDLDRSSLFKDQELKTYKEIQKYVFDKTKCKNIVDN</sequence>
<reference evidence="2 3" key="1">
    <citation type="journal article" date="2018" name="MBio">
        <title>Comparative Genomics Reveals the Core Gene Toolbox for the Fungus-Insect Symbiosis.</title>
        <authorList>
            <person name="Wang Y."/>
            <person name="Stata M."/>
            <person name="Wang W."/>
            <person name="Stajich J.E."/>
            <person name="White M.M."/>
            <person name="Moncalvo J.M."/>
        </authorList>
    </citation>
    <scope>NUCLEOTIDE SEQUENCE [LARGE SCALE GENOMIC DNA]</scope>
    <source>
        <strain evidence="2 3">SWE-8-4</strain>
    </source>
</reference>
<dbReference type="Proteomes" id="UP000245383">
    <property type="component" value="Unassembled WGS sequence"/>
</dbReference>
<evidence type="ECO:0000313" key="3">
    <source>
        <dbReference type="Proteomes" id="UP000245383"/>
    </source>
</evidence>